<dbReference type="AlphaFoldDB" id="A0AAQ1UIE6"/>
<accession>A0AAQ1UIE6</accession>
<proteinExistence type="inferred from homology"/>
<dbReference type="GO" id="GO:0016829">
    <property type="term" value="F:lyase activity"/>
    <property type="evidence" value="ECO:0007669"/>
    <property type="project" value="UniProtKB-KW"/>
</dbReference>
<dbReference type="InterPro" id="IPR005835">
    <property type="entry name" value="NTP_transferase_dom"/>
</dbReference>
<dbReference type="GO" id="GO:0016779">
    <property type="term" value="F:nucleotidyltransferase activity"/>
    <property type="evidence" value="ECO:0007669"/>
    <property type="project" value="UniProtKB-ARBA"/>
</dbReference>
<evidence type="ECO:0000256" key="2">
    <source>
        <dbReference type="ARBA" id="ARBA00022898"/>
    </source>
</evidence>
<dbReference type="Gene3D" id="3.90.550.10">
    <property type="entry name" value="Spore Coat Polysaccharide Biosynthesis Protein SpsA, Chain A"/>
    <property type="match status" value="1"/>
</dbReference>
<keyword evidence="2" id="KW-0663">Pyridoxal phosphate</keyword>
<gene>
    <name evidence="6" type="primary">cobD_2</name>
    <name evidence="6" type="ORF">NCTC13063_00913</name>
</gene>
<dbReference type="RefSeq" id="WP_115153382.1">
    <property type="nucleotide sequence ID" value="NZ_DBFWLE010000018.1"/>
</dbReference>
<keyword evidence="3" id="KW-0808">Transferase</keyword>
<dbReference type="InterPro" id="IPR015421">
    <property type="entry name" value="PyrdxlP-dep_Trfase_major"/>
</dbReference>
<evidence type="ECO:0000259" key="5">
    <source>
        <dbReference type="Pfam" id="PF00483"/>
    </source>
</evidence>
<comment type="similarity">
    <text evidence="3">Belongs to the class-I pyridoxal-phosphate-dependent aminotransferase family.</text>
</comment>
<evidence type="ECO:0000313" key="7">
    <source>
        <dbReference type="Proteomes" id="UP000255283"/>
    </source>
</evidence>
<sequence>MQALILAAGMGKRLGEYTKDSTKCMVKINGECLIDRVIKQLLKHDFKRIVLVVGYKEKELIEHIGNQYGERIKYIENPIYDKTNNIYSLWLARDVLSEDDTILLESDIIFEDCIIDMLVENPYPNLALVDKYQTWMDGTMVQINGEHEIVNFIPKDAFNYNEVDEYYKTVNIYKFSKDFSKNSYLPFLDAYCKVMGNNEYYEQVLRVITLLQKSNLHALPLNGQKWYEIDDVQDLDIASNIFSDEEKILQKYHKRYGGYWRFPHLLDFCYLVNPYFPTKRMKDEMCANFDQLLTNYPSGMEVNSLLAGKYFGIKKEYVVVGNGAAELIKSIMEKHIAGNIGVIFPTFEEYPNRLDKKNIIPFISQKENYRYGVNDLITFFATKDISTLLLINPDNPSGNFIASKDIFTLIAWCKRKHISLIVDESFVDFADDSPNNSLLHNDILEKYKDLVVIKSISKSYGVPGLRLGVACSSNIELINKLKKELSIWNINSFGEFYMQLFGKYSTDYQKACELFREERKRFYHKLQDIPYLKVFPSQANFFLCEIIEKYTSHELGIQLLKKNILISNCNTKSHIDTKKQFIRIAIRDQKDNNKLISALKCL</sequence>
<evidence type="ECO:0000256" key="1">
    <source>
        <dbReference type="ARBA" id="ARBA00001933"/>
    </source>
</evidence>
<protein>
    <recommendedName>
        <fullName evidence="3">Aminotransferase</fullName>
        <ecNumber evidence="3">2.6.1.-</ecNumber>
    </recommendedName>
</protein>
<feature type="domain" description="Aminotransferase class I/classII large" evidence="4">
    <location>
        <begin position="301"/>
        <end position="599"/>
    </location>
</feature>
<keyword evidence="3" id="KW-0032">Aminotransferase</keyword>
<feature type="domain" description="Nucleotidyl transferase" evidence="5">
    <location>
        <begin position="3"/>
        <end position="114"/>
    </location>
</feature>
<dbReference type="InterPro" id="IPR004839">
    <property type="entry name" value="Aminotransferase_I/II_large"/>
</dbReference>
<evidence type="ECO:0000256" key="3">
    <source>
        <dbReference type="RuleBase" id="RU000481"/>
    </source>
</evidence>
<dbReference type="Gene3D" id="3.90.1150.10">
    <property type="entry name" value="Aspartate Aminotransferase, domain 1"/>
    <property type="match status" value="1"/>
</dbReference>
<dbReference type="PANTHER" id="PTHR42885:SF1">
    <property type="entry name" value="THREONINE-PHOSPHATE DECARBOXYLASE"/>
    <property type="match status" value="1"/>
</dbReference>
<evidence type="ECO:0000259" key="4">
    <source>
        <dbReference type="Pfam" id="PF00155"/>
    </source>
</evidence>
<dbReference type="InterPro" id="IPR004838">
    <property type="entry name" value="NHTrfase_class1_PyrdxlP-BS"/>
</dbReference>
<dbReference type="CDD" id="cd02523">
    <property type="entry name" value="PC_cytidylyltransferase"/>
    <property type="match status" value="1"/>
</dbReference>
<dbReference type="GO" id="GO:0008483">
    <property type="term" value="F:transaminase activity"/>
    <property type="evidence" value="ECO:0007669"/>
    <property type="project" value="UniProtKB-KW"/>
</dbReference>
<keyword evidence="6" id="KW-0456">Lyase</keyword>
<name>A0AAQ1UIE6_9BACT</name>
<dbReference type="Proteomes" id="UP000255283">
    <property type="component" value="Unassembled WGS sequence"/>
</dbReference>
<dbReference type="PANTHER" id="PTHR42885">
    <property type="entry name" value="HISTIDINOL-PHOSPHATE AMINOTRANSFERASE-RELATED"/>
    <property type="match status" value="1"/>
</dbReference>
<dbReference type="PROSITE" id="PS00105">
    <property type="entry name" value="AA_TRANSFER_CLASS_1"/>
    <property type="match status" value="1"/>
</dbReference>
<dbReference type="Gene3D" id="3.40.640.10">
    <property type="entry name" value="Type I PLP-dependent aspartate aminotransferase-like (Major domain)"/>
    <property type="match status" value="1"/>
</dbReference>
<dbReference type="SUPFAM" id="SSF53383">
    <property type="entry name" value="PLP-dependent transferases"/>
    <property type="match status" value="1"/>
</dbReference>
<dbReference type="InterPro" id="IPR029044">
    <property type="entry name" value="Nucleotide-diphossugar_trans"/>
</dbReference>
<comment type="caution">
    <text evidence="6">The sequence shown here is derived from an EMBL/GenBank/DDBJ whole genome shotgun (WGS) entry which is preliminary data.</text>
</comment>
<dbReference type="SUPFAM" id="SSF53448">
    <property type="entry name" value="Nucleotide-diphospho-sugar transferases"/>
    <property type="match status" value="1"/>
</dbReference>
<dbReference type="Pfam" id="PF00483">
    <property type="entry name" value="NTP_transferase"/>
    <property type="match status" value="1"/>
</dbReference>
<comment type="cofactor">
    <cofactor evidence="1 3">
        <name>pyridoxal 5'-phosphate</name>
        <dbReference type="ChEBI" id="CHEBI:597326"/>
    </cofactor>
</comment>
<reference evidence="6 7" key="1">
    <citation type="submission" date="2018-06" db="EMBL/GenBank/DDBJ databases">
        <authorList>
            <consortium name="Pathogen Informatics"/>
            <person name="Doyle S."/>
        </authorList>
    </citation>
    <scope>NUCLEOTIDE SEQUENCE [LARGE SCALE GENOMIC DNA]</scope>
    <source>
        <strain evidence="6 7">NCTC13063</strain>
    </source>
</reference>
<organism evidence="6 7">
    <name type="scientific">Segatella buccae</name>
    <dbReference type="NCBI Taxonomy" id="28126"/>
    <lineage>
        <taxon>Bacteria</taxon>
        <taxon>Pseudomonadati</taxon>
        <taxon>Bacteroidota</taxon>
        <taxon>Bacteroidia</taxon>
        <taxon>Bacteroidales</taxon>
        <taxon>Prevotellaceae</taxon>
        <taxon>Segatella</taxon>
    </lineage>
</organism>
<dbReference type="CDD" id="cd00609">
    <property type="entry name" value="AAT_like"/>
    <property type="match status" value="1"/>
</dbReference>
<dbReference type="GO" id="GO:0030170">
    <property type="term" value="F:pyridoxal phosphate binding"/>
    <property type="evidence" value="ECO:0007669"/>
    <property type="project" value="InterPro"/>
</dbReference>
<dbReference type="InterPro" id="IPR015424">
    <property type="entry name" value="PyrdxlP-dep_Trfase"/>
</dbReference>
<dbReference type="Pfam" id="PF00155">
    <property type="entry name" value="Aminotran_1_2"/>
    <property type="match status" value="1"/>
</dbReference>
<dbReference type="EMBL" id="UGTJ01000001">
    <property type="protein sequence ID" value="SUB79644.1"/>
    <property type="molecule type" value="Genomic_DNA"/>
</dbReference>
<evidence type="ECO:0000313" key="6">
    <source>
        <dbReference type="EMBL" id="SUB79644.1"/>
    </source>
</evidence>
<dbReference type="EC" id="2.6.1.-" evidence="3"/>
<dbReference type="InterPro" id="IPR015422">
    <property type="entry name" value="PyrdxlP-dep_Trfase_small"/>
</dbReference>